<keyword evidence="3" id="KW-1185">Reference proteome</keyword>
<dbReference type="PANTHER" id="PTHR36032">
    <property type="entry name" value="PHOSPHOPANTOTHENATE--CYSTEINE LIGASE 2"/>
    <property type="match status" value="1"/>
</dbReference>
<comment type="caution">
    <text evidence="2">The sequence shown here is derived from an EMBL/GenBank/DDBJ whole genome shotgun (WGS) entry which is preliminary data.</text>
</comment>
<organism evidence="2 3">
    <name type="scientific">Quercus suber</name>
    <name type="common">Cork oak</name>
    <dbReference type="NCBI Taxonomy" id="58331"/>
    <lineage>
        <taxon>Eukaryota</taxon>
        <taxon>Viridiplantae</taxon>
        <taxon>Streptophyta</taxon>
        <taxon>Embryophyta</taxon>
        <taxon>Tracheophyta</taxon>
        <taxon>Spermatophyta</taxon>
        <taxon>Magnoliopsida</taxon>
        <taxon>eudicotyledons</taxon>
        <taxon>Gunneridae</taxon>
        <taxon>Pentapetalae</taxon>
        <taxon>rosids</taxon>
        <taxon>fabids</taxon>
        <taxon>Fagales</taxon>
        <taxon>Fagaceae</taxon>
        <taxon>Quercus</taxon>
    </lineage>
</organism>
<dbReference type="AlphaFoldDB" id="A0AAW0LXI9"/>
<dbReference type="PANTHER" id="PTHR36032:SF1">
    <property type="entry name" value="PHOSPHOPANTOTHENATE--CYSTEINE LIGASE 2"/>
    <property type="match status" value="1"/>
</dbReference>
<reference evidence="2 3" key="1">
    <citation type="journal article" date="2018" name="Sci. Data">
        <title>The draft genome sequence of cork oak.</title>
        <authorList>
            <person name="Ramos A.M."/>
            <person name="Usie A."/>
            <person name="Barbosa P."/>
            <person name="Barros P.M."/>
            <person name="Capote T."/>
            <person name="Chaves I."/>
            <person name="Simoes F."/>
            <person name="Abreu I."/>
            <person name="Carrasquinho I."/>
            <person name="Faro C."/>
            <person name="Guimaraes J.B."/>
            <person name="Mendonca D."/>
            <person name="Nobrega F."/>
            <person name="Rodrigues L."/>
            <person name="Saibo N.J.M."/>
            <person name="Varela M.C."/>
            <person name="Egas C."/>
            <person name="Matos J."/>
            <person name="Miguel C.M."/>
            <person name="Oliveira M.M."/>
            <person name="Ricardo C.P."/>
            <person name="Goncalves S."/>
        </authorList>
    </citation>
    <scope>NUCLEOTIDE SEQUENCE [LARGE SCALE GENOMIC DNA]</scope>
    <source>
        <strain evidence="3">cv. HL8</strain>
    </source>
</reference>
<dbReference type="Proteomes" id="UP000237347">
    <property type="component" value="Unassembled WGS sequence"/>
</dbReference>
<proteinExistence type="predicted"/>
<gene>
    <name evidence="2" type="ORF">CFP56_023677</name>
</gene>
<protein>
    <submittedName>
        <fullName evidence="2">Uncharacterized protein</fullName>
    </submittedName>
</protein>
<evidence type="ECO:0000313" key="3">
    <source>
        <dbReference type="Proteomes" id="UP000237347"/>
    </source>
</evidence>
<dbReference type="EMBL" id="PKMF04000037">
    <property type="protein sequence ID" value="KAK7856382.1"/>
    <property type="molecule type" value="Genomic_DNA"/>
</dbReference>
<name>A0AAW0LXI9_QUESU</name>
<feature type="compositionally biased region" description="Low complexity" evidence="1">
    <location>
        <begin position="1"/>
        <end position="23"/>
    </location>
</feature>
<evidence type="ECO:0000256" key="1">
    <source>
        <dbReference type="SAM" id="MobiDB-lite"/>
    </source>
</evidence>
<evidence type="ECO:0000313" key="2">
    <source>
        <dbReference type="EMBL" id="KAK7856382.1"/>
    </source>
</evidence>
<sequence length="212" mass="23276">MLENPTPTATHTAAAAATATADPAIKRYAPPNQRNRSLNRRKSDRFDRTNNLYANDVDKNQVAGSKNVPVVDLGDSGSSNLLNENPRTGLIALQGCCSSEASQLLSERWTAAMRSYNNPSIDLAERPVMYSGSGSSAWAQPRIPQQMDFLVNFAVQCAMHMPVLAPNTSRCNLQIVWTWIVEYFWNSISGVPCSQLAKTEKSGVAVFFVHQN</sequence>
<accession>A0AAW0LXI9</accession>
<feature type="region of interest" description="Disordered" evidence="1">
    <location>
        <begin position="1"/>
        <end position="61"/>
    </location>
</feature>